<gene>
    <name evidence="1" type="ORF">O9Z63_17125</name>
</gene>
<evidence type="ECO:0000313" key="1">
    <source>
        <dbReference type="EMBL" id="WBO84087.1"/>
    </source>
</evidence>
<organism evidence="1 2">
    <name type="scientific">Hymenobacter yonginensis</name>
    <dbReference type="NCBI Taxonomy" id="748197"/>
    <lineage>
        <taxon>Bacteria</taxon>
        <taxon>Pseudomonadati</taxon>
        <taxon>Bacteroidota</taxon>
        <taxon>Cytophagia</taxon>
        <taxon>Cytophagales</taxon>
        <taxon>Hymenobacteraceae</taxon>
        <taxon>Hymenobacter</taxon>
    </lineage>
</organism>
<name>A0ABY7PM95_9BACT</name>
<dbReference type="EMBL" id="CP115396">
    <property type="protein sequence ID" value="WBO84087.1"/>
    <property type="molecule type" value="Genomic_DNA"/>
</dbReference>
<sequence>MKYSTLSSIVFSACCILSSSCDNLSTDGKLKTDPINPNLGGEPVVNKEDAYKWAKRHTNNNFIVNQAKEKGGRSYYFTNRFLDIMKNQKDCVGLNFYLANAKDDEMTLLVVSVNSEGVDLTGTYKNDKNIDEQYIIGQTTMKCPDNCDVSSFLYKGK</sequence>
<dbReference type="Proteomes" id="UP001211872">
    <property type="component" value="Chromosome"/>
</dbReference>
<dbReference type="RefSeq" id="WP_270126585.1">
    <property type="nucleotide sequence ID" value="NZ_CP115396.1"/>
</dbReference>
<proteinExistence type="predicted"/>
<evidence type="ECO:0008006" key="3">
    <source>
        <dbReference type="Google" id="ProtNLM"/>
    </source>
</evidence>
<protein>
    <recommendedName>
        <fullName evidence="3">Lipoprotein</fullName>
    </recommendedName>
</protein>
<evidence type="ECO:0000313" key="2">
    <source>
        <dbReference type="Proteomes" id="UP001211872"/>
    </source>
</evidence>
<reference evidence="1 2" key="1">
    <citation type="journal article" date="2011" name="Int. J. Syst. Evol. Microbiol.">
        <title>Hymenobacter yonginensis sp. nov., isolated from a mesotrophic artificial lake.</title>
        <authorList>
            <person name="Joung Y."/>
            <person name="Cho S.H."/>
            <person name="Kim H."/>
            <person name="Kim S.B."/>
            <person name="Joh K."/>
        </authorList>
    </citation>
    <scope>NUCLEOTIDE SEQUENCE [LARGE SCALE GENOMIC DNA]</scope>
    <source>
        <strain evidence="1 2">KCTC 22745</strain>
    </source>
</reference>
<dbReference type="PROSITE" id="PS51257">
    <property type="entry name" value="PROKAR_LIPOPROTEIN"/>
    <property type="match status" value="1"/>
</dbReference>
<keyword evidence="2" id="KW-1185">Reference proteome</keyword>
<accession>A0ABY7PM95</accession>